<sequence length="206" mass="22029">GADTLHQPDVARPDRALDAGGGGRALRGAHPRLRATDEGPRIPGHQPHGQSAGPGPRRHGRDRERGHPELPGRDVPTGRAHARGPRRLLPVDVLRGGVPRILHRQPVDGVGGRAREARARGLRLLRGRGRGPSGAPVGQDLLLRRTLHRGGRLCGIPDQLGATVRHPARGARAVGLPRPPARPPCGHPGERDRRPPPRGTAGRQWL</sequence>
<feature type="compositionally biased region" description="Basic and acidic residues" evidence="1">
    <location>
        <begin position="61"/>
        <end position="72"/>
    </location>
</feature>
<dbReference type="GO" id="GO:0004364">
    <property type="term" value="F:glutathione transferase activity"/>
    <property type="evidence" value="ECO:0007669"/>
    <property type="project" value="UniProtKB-EC"/>
</dbReference>
<protein>
    <submittedName>
        <fullName evidence="2">Glutathione S-transferase</fullName>
        <ecNumber evidence="2">2.5.1.18</ecNumber>
    </submittedName>
</protein>
<dbReference type="EMBL" id="CADCUU010000363">
    <property type="protein sequence ID" value="CAA9425060.1"/>
    <property type="molecule type" value="Genomic_DNA"/>
</dbReference>
<keyword evidence="2" id="KW-0808">Transferase</keyword>
<feature type="compositionally biased region" description="Pro residues" evidence="1">
    <location>
        <begin position="177"/>
        <end position="186"/>
    </location>
</feature>
<organism evidence="2">
    <name type="scientific">uncultured Rubellimicrobium sp</name>
    <dbReference type="NCBI Taxonomy" id="543078"/>
    <lineage>
        <taxon>Bacteria</taxon>
        <taxon>Pseudomonadati</taxon>
        <taxon>Pseudomonadota</taxon>
        <taxon>Alphaproteobacteria</taxon>
        <taxon>Rhodobacterales</taxon>
        <taxon>Roseobacteraceae</taxon>
        <taxon>Rubellimicrobium</taxon>
        <taxon>environmental samples</taxon>
    </lineage>
</organism>
<feature type="non-terminal residue" evidence="2">
    <location>
        <position position="1"/>
    </location>
</feature>
<accession>A0A6J4PYA3</accession>
<dbReference type="EC" id="2.5.1.18" evidence="2"/>
<dbReference type="AlphaFoldDB" id="A0A6J4PYA3"/>
<evidence type="ECO:0000313" key="2">
    <source>
        <dbReference type="EMBL" id="CAA9425060.1"/>
    </source>
</evidence>
<proteinExistence type="predicted"/>
<name>A0A6J4PYA3_9RHOB</name>
<feature type="non-terminal residue" evidence="2">
    <location>
        <position position="206"/>
    </location>
</feature>
<evidence type="ECO:0000256" key="1">
    <source>
        <dbReference type="SAM" id="MobiDB-lite"/>
    </source>
</evidence>
<feature type="region of interest" description="Disordered" evidence="1">
    <location>
        <begin position="1"/>
        <end position="90"/>
    </location>
</feature>
<reference evidence="2" key="1">
    <citation type="submission" date="2020-02" db="EMBL/GenBank/DDBJ databases">
        <authorList>
            <person name="Meier V. D."/>
        </authorList>
    </citation>
    <scope>NUCLEOTIDE SEQUENCE</scope>
    <source>
        <strain evidence="2">AVDCRST_MAG15</strain>
    </source>
</reference>
<gene>
    <name evidence="2" type="ORF">AVDCRST_MAG15-2450</name>
</gene>
<feature type="region of interest" description="Disordered" evidence="1">
    <location>
        <begin position="164"/>
        <end position="206"/>
    </location>
</feature>